<accession>A0ABU3AHP4</accession>
<name>A0ABU3AHP4_9ACTN</name>
<evidence type="ECO:0000313" key="2">
    <source>
        <dbReference type="EMBL" id="MDT0609047.1"/>
    </source>
</evidence>
<keyword evidence="1" id="KW-0732">Signal</keyword>
<proteinExistence type="predicted"/>
<dbReference type="RefSeq" id="WP_311570642.1">
    <property type="nucleotide sequence ID" value="NZ_JAVRFH010000002.1"/>
</dbReference>
<dbReference type="InterPro" id="IPR025644">
    <property type="entry name" value="DUF4344"/>
</dbReference>
<evidence type="ECO:0000256" key="1">
    <source>
        <dbReference type="SAM" id="SignalP"/>
    </source>
</evidence>
<dbReference type="Proteomes" id="UP001180724">
    <property type="component" value="Unassembled WGS sequence"/>
</dbReference>
<comment type="caution">
    <text evidence="2">The sequence shown here is derived from an EMBL/GenBank/DDBJ whole genome shotgun (WGS) entry which is preliminary data.</text>
</comment>
<keyword evidence="3" id="KW-1185">Reference proteome</keyword>
<sequence length="271" mass="29030">MMRGGWGMRSVGRFGAGLAGSVLAAVAGVSGCQKPDVVRTGAEGSGIAIRYEAPTDTDRDDAAFLRRRKVVEEAASAISALVEVDRRVSVGVVSCGGEGSSYDPELTHVEVCYDEVSETRELFRRAGPGRADDDVAAVMLETLYHEMAHALVDVLELRVRGREEDVADQFAALMLLREGASGEQRLLAAADAWHLSEVANEDADDGPDEHSSDGRRAVNHRCYVYGAASGRHRGLVGADALPAERAKGCAKEWNAVRTWWTTALAPHLRAG</sequence>
<protein>
    <submittedName>
        <fullName evidence="2">DUF4344 domain-containing metallopeptidase</fullName>
    </submittedName>
</protein>
<gene>
    <name evidence="2" type="ORF">RM812_02145</name>
</gene>
<reference evidence="2" key="1">
    <citation type="submission" date="2024-05" db="EMBL/GenBank/DDBJ databases">
        <title>30 novel species of actinomycetes from the DSMZ collection.</title>
        <authorList>
            <person name="Nouioui I."/>
        </authorList>
    </citation>
    <scope>NUCLEOTIDE SEQUENCE</scope>
    <source>
        <strain evidence="2">DSM 40712</strain>
    </source>
</reference>
<feature type="signal peptide" evidence="1">
    <location>
        <begin position="1"/>
        <end position="24"/>
    </location>
</feature>
<evidence type="ECO:0000313" key="3">
    <source>
        <dbReference type="Proteomes" id="UP001180724"/>
    </source>
</evidence>
<dbReference type="PROSITE" id="PS51257">
    <property type="entry name" value="PROKAR_LIPOPROTEIN"/>
    <property type="match status" value="1"/>
</dbReference>
<dbReference type="EMBL" id="JAVRFH010000002">
    <property type="protein sequence ID" value="MDT0609047.1"/>
    <property type="molecule type" value="Genomic_DNA"/>
</dbReference>
<organism evidence="2 3">
    <name type="scientific">Streptomyces lancefieldiae</name>
    <dbReference type="NCBI Taxonomy" id="3075520"/>
    <lineage>
        <taxon>Bacteria</taxon>
        <taxon>Bacillati</taxon>
        <taxon>Actinomycetota</taxon>
        <taxon>Actinomycetes</taxon>
        <taxon>Kitasatosporales</taxon>
        <taxon>Streptomycetaceae</taxon>
        <taxon>Streptomyces</taxon>
    </lineage>
</organism>
<dbReference type="Pfam" id="PF14247">
    <property type="entry name" value="DUF4344"/>
    <property type="match status" value="1"/>
</dbReference>
<feature type="chain" id="PRO_5046314943" evidence="1">
    <location>
        <begin position="25"/>
        <end position="271"/>
    </location>
</feature>